<protein>
    <submittedName>
        <fullName evidence="2">BTB domain-containing protein</fullName>
    </submittedName>
</protein>
<evidence type="ECO:0000313" key="1">
    <source>
        <dbReference type="Proteomes" id="UP000887579"/>
    </source>
</evidence>
<sequence>MSSSSYSSDSDSEFYSDEEQEILFNECRTTMQKQRLEIFKQQDLENGRFDVTFEIEGKILHAHQFTITSVSETMDAWLSNRWTSKDEIIKIQDYSYDNFYEFLRFLYISDCNLTEKNVFQMVDMAEFYGVQCLKDVCDKFLSECVTLKNAEELFEFAQKYSLPILRKYIRLFFVTRIEEVCNSEVFISFKKAFVKYLFAYPLKQYKHEYNMGAMFKGTYELAKKQSLKKQELFPVENFNLDNSIKANLVDVFPYVELSKMSTEFLLKFVVANGIISEEQANHVSDTVVQIKNNGKTICGMFKDDILGILLAFKKNRSCVAEQKLRSPKLRFSTLKFKVPKIPSTLTKMKGCEWYLCLEADGILTFKHQSIIQKSNYLIAEMKSSEEFKLTPGKVTSITAFCNYVL</sequence>
<dbReference type="Proteomes" id="UP000887579">
    <property type="component" value="Unplaced"/>
</dbReference>
<organism evidence="1 2">
    <name type="scientific">Panagrolaimus sp. ES5</name>
    <dbReference type="NCBI Taxonomy" id="591445"/>
    <lineage>
        <taxon>Eukaryota</taxon>
        <taxon>Metazoa</taxon>
        <taxon>Ecdysozoa</taxon>
        <taxon>Nematoda</taxon>
        <taxon>Chromadorea</taxon>
        <taxon>Rhabditida</taxon>
        <taxon>Tylenchina</taxon>
        <taxon>Panagrolaimomorpha</taxon>
        <taxon>Panagrolaimoidea</taxon>
        <taxon>Panagrolaimidae</taxon>
        <taxon>Panagrolaimus</taxon>
    </lineage>
</organism>
<evidence type="ECO:0000313" key="2">
    <source>
        <dbReference type="WBParaSite" id="ES5_v2.g23638.t1"/>
    </source>
</evidence>
<dbReference type="WBParaSite" id="ES5_v2.g23638.t1">
    <property type="protein sequence ID" value="ES5_v2.g23638.t1"/>
    <property type="gene ID" value="ES5_v2.g23638"/>
</dbReference>
<reference evidence="2" key="1">
    <citation type="submission" date="2022-11" db="UniProtKB">
        <authorList>
            <consortium name="WormBaseParasite"/>
        </authorList>
    </citation>
    <scope>IDENTIFICATION</scope>
</reference>
<name>A0AC34G2N8_9BILA</name>
<accession>A0AC34G2N8</accession>
<proteinExistence type="predicted"/>